<dbReference type="RefSeq" id="WP_153490178.1">
    <property type="nucleotide sequence ID" value="NZ_VWNA01000003.1"/>
</dbReference>
<evidence type="ECO:0000313" key="5">
    <source>
        <dbReference type="Proteomes" id="UP000332515"/>
    </source>
</evidence>
<feature type="repeat" description="TPR" evidence="1">
    <location>
        <begin position="101"/>
        <end position="134"/>
    </location>
</feature>
<evidence type="ECO:0000313" key="4">
    <source>
        <dbReference type="EMBL" id="MQT15296.1"/>
    </source>
</evidence>
<dbReference type="SUPFAM" id="SSF53448">
    <property type="entry name" value="Nucleotide-diphospho-sugar transferases"/>
    <property type="match status" value="1"/>
</dbReference>
<sequence length="769" mass="84658">MLSWFKGRSGADRREVAGNRSRLPHAAESQTLLTASVAKADQFRDAGEHAEAALAYRDALELAPWRTDLKVQLGNMCKDCGQLPQALEAYDDALQDSPDDADIHLQRGRALALMGRRPAALKSYRKALELAPTFEAALHELAMAGEPVAQVARTKALAASGSFEKLLDVTATLHEVRDRLALIETAMPSLATLAAIPAEQYALFEALFQVPPPPAHQNAPLFTIISAAEETPVGRVQEQLRALQAQEATNWKAVFYGRSAALRTAVEAVAAFDARVRWLDVADTVSETEAERLAVAGAEGWLLLLDHAAILHTRAIGWFASLAEREDATALCCDATLTDADGNRRLLARWGFDPDLVLQRNIWGNTIAIKAAAYAELASEVDIQASLAGRRSALLLNLRDLVHLPLPLVDVRGEEASPDHCAAVRRRIATAQLPCRVIDDEADPTRIRLSWTPPIADDGMSVIICTRDNASDCDRMVRSLRAYADQPEHLRILVVDNGTSRAADTAILEMLRAEAGVSVLSDPRPFNWSGLNNAAAEKVTDPILVFANDDMEMRTRGWDTRVRAQIAHADTGALGAKLLYPDETIQHAGVLFGWGGSVIHDGLFQPAASADQYGRWQMQRQVSAVTGAFLAIRRALFLEVGGFDERQLAISYSDIDLCLKLRRSGRVIRWDPDLVLTHFESKSRGLDHLSPEKRARDLSERRALHGRWGKSVFELDPYVNPAWHDATLPFRLVRPISSDAVMRYTSIIGTLSFTLAKRKMDSLRYAAQW</sequence>
<keyword evidence="4" id="KW-0808">Transferase</keyword>
<evidence type="ECO:0000259" key="3">
    <source>
        <dbReference type="Pfam" id="PF00535"/>
    </source>
</evidence>
<dbReference type="Pfam" id="PF13414">
    <property type="entry name" value="TPR_11"/>
    <property type="match status" value="1"/>
</dbReference>
<dbReference type="GO" id="GO:0016740">
    <property type="term" value="F:transferase activity"/>
    <property type="evidence" value="ECO:0007669"/>
    <property type="project" value="UniProtKB-KW"/>
</dbReference>
<dbReference type="SMART" id="SM00028">
    <property type="entry name" value="TPR"/>
    <property type="match status" value="3"/>
</dbReference>
<organism evidence="4 5">
    <name type="scientific">Segnochrobactrum spirostomi</name>
    <dbReference type="NCBI Taxonomy" id="2608987"/>
    <lineage>
        <taxon>Bacteria</taxon>
        <taxon>Pseudomonadati</taxon>
        <taxon>Pseudomonadota</taxon>
        <taxon>Alphaproteobacteria</taxon>
        <taxon>Hyphomicrobiales</taxon>
        <taxon>Segnochrobactraceae</taxon>
        <taxon>Segnochrobactrum</taxon>
    </lineage>
</organism>
<dbReference type="InterPro" id="IPR011990">
    <property type="entry name" value="TPR-like_helical_dom_sf"/>
</dbReference>
<dbReference type="InterPro" id="IPR019734">
    <property type="entry name" value="TPR_rpt"/>
</dbReference>
<proteinExistence type="predicted"/>
<dbReference type="EMBL" id="VWNA01000003">
    <property type="protein sequence ID" value="MQT15296.1"/>
    <property type="molecule type" value="Genomic_DNA"/>
</dbReference>
<name>A0A6A7Y8U3_9HYPH</name>
<evidence type="ECO:0000256" key="1">
    <source>
        <dbReference type="PROSITE-ProRule" id="PRU00339"/>
    </source>
</evidence>
<dbReference type="Pfam" id="PF00535">
    <property type="entry name" value="Glycos_transf_2"/>
    <property type="match status" value="1"/>
</dbReference>
<dbReference type="PANTHER" id="PTHR43179">
    <property type="entry name" value="RHAMNOSYLTRANSFERASE WBBL"/>
    <property type="match status" value="1"/>
</dbReference>
<dbReference type="PANTHER" id="PTHR43179:SF7">
    <property type="entry name" value="RHAMNOSYLTRANSFERASE WBBL"/>
    <property type="match status" value="1"/>
</dbReference>
<dbReference type="Gene3D" id="1.25.40.10">
    <property type="entry name" value="Tetratricopeptide repeat domain"/>
    <property type="match status" value="1"/>
</dbReference>
<gene>
    <name evidence="4" type="ORF">F0357_22100</name>
</gene>
<keyword evidence="5" id="KW-1185">Reference proteome</keyword>
<accession>A0A6A7Y8U3</accession>
<dbReference type="Gene3D" id="3.90.550.10">
    <property type="entry name" value="Spore Coat Polysaccharide Biosynthesis Protein SpsA, Chain A"/>
    <property type="match status" value="1"/>
</dbReference>
<feature type="domain" description="Glycosyltransferase 2-like" evidence="3">
    <location>
        <begin position="461"/>
        <end position="576"/>
    </location>
</feature>
<dbReference type="PROSITE" id="PS50005">
    <property type="entry name" value="TPR"/>
    <property type="match status" value="2"/>
</dbReference>
<protein>
    <submittedName>
        <fullName evidence="4">Glycosyltransferase</fullName>
    </submittedName>
</protein>
<dbReference type="SUPFAM" id="SSF48452">
    <property type="entry name" value="TPR-like"/>
    <property type="match status" value="1"/>
</dbReference>
<dbReference type="Proteomes" id="UP000332515">
    <property type="component" value="Unassembled WGS sequence"/>
</dbReference>
<feature type="repeat" description="TPR" evidence="1">
    <location>
        <begin position="67"/>
        <end position="100"/>
    </location>
</feature>
<dbReference type="AlphaFoldDB" id="A0A6A7Y8U3"/>
<evidence type="ECO:0000256" key="2">
    <source>
        <dbReference type="SAM" id="MobiDB-lite"/>
    </source>
</evidence>
<reference evidence="4 5" key="1">
    <citation type="submission" date="2019-09" db="EMBL/GenBank/DDBJ databases">
        <title>Segnochrobactrum spirostomi gen. nov., sp. nov., isolated from the ciliate Spirostomum cf. yagiui and description of a novel family, Segnochrobactraceae fam. nov. within the order Rhizobiales of the class Alphaproteobacteria.</title>
        <authorList>
            <person name="Akter S."/>
            <person name="Shazib S.U.A."/>
            <person name="Shin M.K."/>
        </authorList>
    </citation>
    <scope>NUCLEOTIDE SEQUENCE [LARGE SCALE GENOMIC DNA]</scope>
    <source>
        <strain evidence="4 5">Sp-1</strain>
    </source>
</reference>
<dbReference type="InterPro" id="IPR001173">
    <property type="entry name" value="Glyco_trans_2-like"/>
</dbReference>
<keyword evidence="1" id="KW-0802">TPR repeat</keyword>
<dbReference type="InterPro" id="IPR029044">
    <property type="entry name" value="Nucleotide-diphossugar_trans"/>
</dbReference>
<feature type="region of interest" description="Disordered" evidence="2">
    <location>
        <begin position="1"/>
        <end position="23"/>
    </location>
</feature>
<comment type="caution">
    <text evidence="4">The sequence shown here is derived from an EMBL/GenBank/DDBJ whole genome shotgun (WGS) entry which is preliminary data.</text>
</comment>